<evidence type="ECO:0000259" key="1">
    <source>
        <dbReference type="Pfam" id="PF23210"/>
    </source>
</evidence>
<evidence type="ECO:0000313" key="2">
    <source>
        <dbReference type="EMBL" id="EMC81416.1"/>
    </source>
</evidence>
<dbReference type="InterPro" id="IPR045206">
    <property type="entry name" value="Maestro_heat-like_prot"/>
</dbReference>
<reference evidence="2" key="1">
    <citation type="journal article" date="2013" name="Science">
        <title>Genomic diversity and evolution of the head crest in the rock pigeon.</title>
        <authorList>
            <person name="Shapiro M.D."/>
            <person name="Kronenberg Z."/>
            <person name="Li C."/>
            <person name="Domyan E.T."/>
            <person name="Pan H."/>
            <person name="Campbell M."/>
            <person name="Tan H."/>
            <person name="Huff C.D."/>
            <person name="Hu H."/>
            <person name="Vickrey A.I."/>
            <person name="Nielsen S.C."/>
            <person name="Stringham S.A."/>
            <person name="Hu H."/>
            <person name="Willerslev E."/>
            <person name="Gilbert M.T."/>
            <person name="Yandell M."/>
            <person name="Zhang G."/>
            <person name="Wang J."/>
        </authorList>
    </citation>
    <scope>NUCLEOTIDE SEQUENCE [LARGE SCALE GENOMIC DNA]</scope>
    <source>
        <tissue evidence="2">Blood</tissue>
    </source>
</reference>
<dbReference type="AlphaFoldDB" id="R7VPR4"/>
<accession>R7VPR4</accession>
<feature type="domain" description="MROH2B-like HEAT-repeats" evidence="1">
    <location>
        <begin position="43"/>
        <end position="134"/>
    </location>
</feature>
<protein>
    <submittedName>
        <fullName evidence="2">HEAT repeat-containing protein 7A</fullName>
    </submittedName>
</protein>
<gene>
    <name evidence="2" type="ORF">A306_10747</name>
</gene>
<dbReference type="PANTHER" id="PTHR23120">
    <property type="entry name" value="MAESTRO-RELATED HEAT DOMAIN-CONTAINING"/>
    <property type="match status" value="1"/>
</dbReference>
<dbReference type="Pfam" id="PF23210">
    <property type="entry name" value="HEAT_Maestro_2"/>
    <property type="match status" value="1"/>
</dbReference>
<sequence length="282" mass="31405">MDSIVSFLGSPEKEESHKIGFLMDIRDLCDTSRRHHSPRGLDVFCQRYKLVENIEVLLEEEPRDQLRTALRQIAMRAIAELSAVERVLEGKETRLLQACFSSVFLLPPEVEDIDRYLYLETMRSMDNMLQALLLNSRASRVSDLLQNIFQMLLTLSSSEREHVRQRAMGRIEGLSFMLAENPTLGAWCRSRTDIHGPVSYRDIQIPDLGQLLGHLLLFQHSWEEAKTLARDAVQHLAVFLAGQNITASPAASFAAGTAAAPPGVSVGLLALPGYTAAPGHSV</sequence>
<dbReference type="EMBL" id="KB375764">
    <property type="protein sequence ID" value="EMC81416.1"/>
    <property type="molecule type" value="Genomic_DNA"/>
</dbReference>
<proteinExistence type="predicted"/>
<dbReference type="InterPro" id="IPR055408">
    <property type="entry name" value="HEAT_MROH2B-like"/>
</dbReference>
<dbReference type="PANTHER" id="PTHR23120:SF42">
    <property type="entry name" value="MAESTRO HEAT-LIKE REPEAT FAMILY MEMBER 3"/>
    <property type="match status" value="1"/>
</dbReference>
<name>R7VPR4_COLLI</name>
<dbReference type="GO" id="GO:0005737">
    <property type="term" value="C:cytoplasm"/>
    <property type="evidence" value="ECO:0007669"/>
    <property type="project" value="TreeGrafter"/>
</dbReference>
<organism evidence="2">
    <name type="scientific">Columba livia</name>
    <name type="common">Rock dove</name>
    <dbReference type="NCBI Taxonomy" id="8932"/>
    <lineage>
        <taxon>Eukaryota</taxon>
        <taxon>Metazoa</taxon>
        <taxon>Chordata</taxon>
        <taxon>Craniata</taxon>
        <taxon>Vertebrata</taxon>
        <taxon>Euteleostomi</taxon>
        <taxon>Archelosauria</taxon>
        <taxon>Archosauria</taxon>
        <taxon>Dinosauria</taxon>
        <taxon>Saurischia</taxon>
        <taxon>Theropoda</taxon>
        <taxon>Coelurosauria</taxon>
        <taxon>Aves</taxon>
        <taxon>Neognathae</taxon>
        <taxon>Neoaves</taxon>
        <taxon>Columbimorphae</taxon>
        <taxon>Columbiformes</taxon>
        <taxon>Columbidae</taxon>
        <taxon>Columba</taxon>
    </lineage>
</organism>